<dbReference type="Pfam" id="PF04290">
    <property type="entry name" value="DctQ"/>
    <property type="match status" value="1"/>
</dbReference>
<sequence length="166" mass="18509">MSGTLDIIRQIFSRINLFCAVLGAALLFFIAAIICFEVVGRALGGSSRLWVIETSEYALLFITFLGAPYLLEKNMHVVLDLLYNSFTGRRKIFVQLFNAAIGFVACAVLTIVGFQVVVEQFDVGVREVTVMRPYSWWITSALPIGAALMTVQFLDQIIRSFQGEDL</sequence>
<dbReference type="InterPro" id="IPR007387">
    <property type="entry name" value="TRAP_DctQ"/>
</dbReference>
<evidence type="ECO:0000256" key="7">
    <source>
        <dbReference type="ARBA" id="ARBA00023136"/>
    </source>
</evidence>
<evidence type="ECO:0000256" key="1">
    <source>
        <dbReference type="ARBA" id="ARBA00004429"/>
    </source>
</evidence>
<keyword evidence="7 9" id="KW-0472">Membrane</keyword>
<comment type="function">
    <text evidence="9">Part of the tripartite ATP-independent periplasmic (TRAP) transport system.</text>
</comment>
<comment type="subunit">
    <text evidence="9">The complex comprises the extracytoplasmic solute receptor protein and the two transmembrane proteins.</text>
</comment>
<evidence type="ECO:0000256" key="3">
    <source>
        <dbReference type="ARBA" id="ARBA00022475"/>
    </source>
</evidence>
<proteinExistence type="inferred from homology"/>
<evidence type="ECO:0000256" key="5">
    <source>
        <dbReference type="ARBA" id="ARBA00022692"/>
    </source>
</evidence>
<comment type="subcellular location">
    <subcellularLocation>
        <location evidence="1 9">Cell inner membrane</location>
        <topology evidence="1 9">Multi-pass membrane protein</topology>
    </subcellularLocation>
</comment>
<evidence type="ECO:0000256" key="8">
    <source>
        <dbReference type="ARBA" id="ARBA00038436"/>
    </source>
</evidence>
<dbReference type="InterPro" id="IPR055348">
    <property type="entry name" value="DctQ"/>
</dbReference>
<evidence type="ECO:0000259" key="10">
    <source>
        <dbReference type="Pfam" id="PF04290"/>
    </source>
</evidence>
<evidence type="ECO:0000256" key="9">
    <source>
        <dbReference type="RuleBase" id="RU369079"/>
    </source>
</evidence>
<keyword evidence="4 9" id="KW-0997">Cell inner membrane</keyword>
<dbReference type="AlphaFoldDB" id="A0A9X3UFF3"/>
<dbReference type="RefSeq" id="WP_267989021.1">
    <property type="nucleotide sequence ID" value="NZ_JAPJZI010000001.1"/>
</dbReference>
<evidence type="ECO:0000256" key="6">
    <source>
        <dbReference type="ARBA" id="ARBA00022989"/>
    </source>
</evidence>
<feature type="transmembrane region" description="Helical" evidence="9">
    <location>
        <begin position="54"/>
        <end position="71"/>
    </location>
</feature>
<accession>A0A9X3UFF3</accession>
<dbReference type="EMBL" id="JAPJZI010000001">
    <property type="protein sequence ID" value="MDA5397562.1"/>
    <property type="molecule type" value="Genomic_DNA"/>
</dbReference>
<gene>
    <name evidence="11" type="ORF">OQ273_03150</name>
</gene>
<evidence type="ECO:0000313" key="12">
    <source>
        <dbReference type="Proteomes" id="UP001151234"/>
    </source>
</evidence>
<name>A0A9X3UFF3_9HYPH</name>
<keyword evidence="5 9" id="KW-0812">Transmembrane</keyword>
<feature type="transmembrane region" description="Helical" evidence="9">
    <location>
        <begin position="12"/>
        <end position="34"/>
    </location>
</feature>
<feature type="transmembrane region" description="Helical" evidence="9">
    <location>
        <begin position="92"/>
        <end position="114"/>
    </location>
</feature>
<evidence type="ECO:0000256" key="2">
    <source>
        <dbReference type="ARBA" id="ARBA00022448"/>
    </source>
</evidence>
<keyword evidence="12" id="KW-1185">Reference proteome</keyword>
<evidence type="ECO:0000256" key="4">
    <source>
        <dbReference type="ARBA" id="ARBA00022519"/>
    </source>
</evidence>
<reference evidence="11" key="1">
    <citation type="submission" date="2022-11" db="EMBL/GenBank/DDBJ databases">
        <title>Draft genome sequence of Hoeflea poritis E7-10 and Hoeflea prorocentri PM5-8, separated from scleractinian coral Porites lutea and marine dinoflagellate.</title>
        <authorList>
            <person name="Zhang G."/>
            <person name="Wei Q."/>
            <person name="Cai L."/>
        </authorList>
    </citation>
    <scope>NUCLEOTIDE SEQUENCE</scope>
    <source>
        <strain evidence="11">PM5-8</strain>
    </source>
</reference>
<protein>
    <recommendedName>
        <fullName evidence="9">TRAP transporter small permease protein</fullName>
    </recommendedName>
</protein>
<organism evidence="11 12">
    <name type="scientific">Hoeflea prorocentri</name>
    <dbReference type="NCBI Taxonomy" id="1922333"/>
    <lineage>
        <taxon>Bacteria</taxon>
        <taxon>Pseudomonadati</taxon>
        <taxon>Pseudomonadota</taxon>
        <taxon>Alphaproteobacteria</taxon>
        <taxon>Hyphomicrobiales</taxon>
        <taxon>Rhizobiaceae</taxon>
        <taxon>Hoeflea</taxon>
    </lineage>
</organism>
<keyword evidence="3" id="KW-1003">Cell membrane</keyword>
<comment type="caution">
    <text evidence="11">The sequence shown here is derived from an EMBL/GenBank/DDBJ whole genome shotgun (WGS) entry which is preliminary data.</text>
</comment>
<evidence type="ECO:0000313" key="11">
    <source>
        <dbReference type="EMBL" id="MDA5397562.1"/>
    </source>
</evidence>
<comment type="similarity">
    <text evidence="8 9">Belongs to the TRAP transporter small permease family.</text>
</comment>
<dbReference type="GO" id="GO:0022857">
    <property type="term" value="F:transmembrane transporter activity"/>
    <property type="evidence" value="ECO:0007669"/>
    <property type="project" value="UniProtKB-UniRule"/>
</dbReference>
<dbReference type="Proteomes" id="UP001151234">
    <property type="component" value="Unassembled WGS sequence"/>
</dbReference>
<dbReference type="PANTHER" id="PTHR35011">
    <property type="entry name" value="2,3-DIKETO-L-GULONATE TRAP TRANSPORTER SMALL PERMEASE PROTEIN YIAM"/>
    <property type="match status" value="1"/>
</dbReference>
<dbReference type="GO" id="GO:0005886">
    <property type="term" value="C:plasma membrane"/>
    <property type="evidence" value="ECO:0007669"/>
    <property type="project" value="UniProtKB-SubCell"/>
</dbReference>
<keyword evidence="2 9" id="KW-0813">Transport</keyword>
<feature type="transmembrane region" description="Helical" evidence="9">
    <location>
        <begin position="134"/>
        <end position="154"/>
    </location>
</feature>
<feature type="domain" description="Tripartite ATP-independent periplasmic transporters DctQ component" evidence="10">
    <location>
        <begin position="30"/>
        <end position="162"/>
    </location>
</feature>
<keyword evidence="6 9" id="KW-1133">Transmembrane helix</keyword>